<dbReference type="EMBL" id="JAPDPJ010000001">
    <property type="protein sequence ID" value="MCW3784862.1"/>
    <property type="molecule type" value="Genomic_DNA"/>
</dbReference>
<reference evidence="1" key="1">
    <citation type="submission" date="2022-10" db="EMBL/GenBank/DDBJ databases">
        <authorList>
            <person name="Yu W.X."/>
        </authorList>
    </citation>
    <scope>NUCLEOTIDE SEQUENCE</scope>
    <source>
        <strain evidence="1">AAT</strain>
    </source>
</reference>
<dbReference type="AlphaFoldDB" id="A0AAE3SDH5"/>
<gene>
    <name evidence="1" type="ORF">OM075_00210</name>
</gene>
<dbReference type="Gene3D" id="1.25.40.290">
    <property type="entry name" value="ARM repeat domains"/>
    <property type="match status" value="1"/>
</dbReference>
<evidence type="ECO:0000313" key="1">
    <source>
        <dbReference type="EMBL" id="MCW3784862.1"/>
    </source>
</evidence>
<dbReference type="Gene3D" id="1.20.1660.10">
    <property type="entry name" value="Hypothetical protein (EF3068)"/>
    <property type="match status" value="1"/>
</dbReference>
<comment type="caution">
    <text evidence="1">The sequence shown here is derived from an EMBL/GenBank/DDBJ whole genome shotgun (WGS) entry which is preliminary data.</text>
</comment>
<proteinExistence type="predicted"/>
<dbReference type="PANTHER" id="PTHR34070:SF1">
    <property type="entry name" value="DNA ALKYLATION REPAIR PROTEIN"/>
    <property type="match status" value="1"/>
</dbReference>
<dbReference type="CDD" id="cd07064">
    <property type="entry name" value="AlkD_like_1"/>
    <property type="match status" value="1"/>
</dbReference>
<sequence length="223" mass="26774">MIENYIITLETEFKKQGNPENAFNQKKYLKNKFEFFGLTTPQRRAIQKPFLQKEYLPSKAQYKNIIIELWQKPEREFQHFALDLSYKYLKQIEADDIELFEYMILHKSWWDTVDGVAPKLVAEYFKKFPEQRDIYTTKWLNSGNIWLQRSTLIFQLFYKEDLDTIFLAKAINKLLGSKEFFINKAIGWILRQYSKTNPVWVEEFVDKTALSGLSKREALRLIQ</sequence>
<keyword evidence="2" id="KW-1185">Reference proteome</keyword>
<dbReference type="RefSeq" id="WP_301188433.1">
    <property type="nucleotide sequence ID" value="NZ_JAPDPJ010000001.1"/>
</dbReference>
<dbReference type="Pfam" id="PF08713">
    <property type="entry name" value="DNA_alkylation"/>
    <property type="match status" value="1"/>
</dbReference>
<name>A0AAE3SDH5_9BACT</name>
<dbReference type="SUPFAM" id="SSF48371">
    <property type="entry name" value="ARM repeat"/>
    <property type="match status" value="1"/>
</dbReference>
<evidence type="ECO:0000313" key="2">
    <source>
        <dbReference type="Proteomes" id="UP001209229"/>
    </source>
</evidence>
<dbReference type="InterPro" id="IPR016024">
    <property type="entry name" value="ARM-type_fold"/>
</dbReference>
<dbReference type="InterPro" id="IPR014825">
    <property type="entry name" value="DNA_alkylation"/>
</dbReference>
<dbReference type="PANTHER" id="PTHR34070">
    <property type="entry name" value="ARMADILLO-TYPE FOLD"/>
    <property type="match status" value="1"/>
</dbReference>
<protein>
    <submittedName>
        <fullName evidence="1">DNA alkylation repair protein</fullName>
    </submittedName>
</protein>
<accession>A0AAE3SDH5</accession>
<dbReference type="Proteomes" id="UP001209229">
    <property type="component" value="Unassembled WGS sequence"/>
</dbReference>
<organism evidence="1 2">
    <name type="scientific">Plebeiibacterium sediminum</name>
    <dbReference type="NCBI Taxonomy" id="2992112"/>
    <lineage>
        <taxon>Bacteria</taxon>
        <taxon>Pseudomonadati</taxon>
        <taxon>Bacteroidota</taxon>
        <taxon>Bacteroidia</taxon>
        <taxon>Marinilabiliales</taxon>
        <taxon>Marinilabiliaceae</taxon>
        <taxon>Plebeiibacterium</taxon>
    </lineage>
</organism>